<gene>
    <name evidence="3" type="ORF">EV675_5272</name>
</gene>
<dbReference type="PIRSF" id="PIRSF017082">
    <property type="entry name" value="YflP"/>
    <property type="match status" value="1"/>
</dbReference>
<dbReference type="InterPro" id="IPR005064">
    <property type="entry name" value="BUG"/>
</dbReference>
<dbReference type="Gene3D" id="3.40.190.10">
    <property type="entry name" value="Periplasmic binding protein-like II"/>
    <property type="match status" value="1"/>
</dbReference>
<dbReference type="Proteomes" id="UP000292445">
    <property type="component" value="Unassembled WGS sequence"/>
</dbReference>
<feature type="chain" id="PRO_5020696830" evidence="2">
    <location>
        <begin position="27"/>
        <end position="325"/>
    </location>
</feature>
<keyword evidence="4" id="KW-1185">Reference proteome</keyword>
<dbReference type="PANTHER" id="PTHR42928:SF5">
    <property type="entry name" value="BLR1237 PROTEIN"/>
    <property type="match status" value="1"/>
</dbReference>
<dbReference type="RefSeq" id="WP_130361468.1">
    <property type="nucleotide sequence ID" value="NZ_SGXC01000003.1"/>
</dbReference>
<evidence type="ECO:0000256" key="1">
    <source>
        <dbReference type="ARBA" id="ARBA00006987"/>
    </source>
</evidence>
<keyword evidence="3" id="KW-0675">Receptor</keyword>
<sequence length="325" mass="33902">MFHTDPKRPGALLCALAMTLALPAAAQDWPSRPVRMVVGFAPGGGTDIIARMVAQPLAEILGQPIVVENKPGAGGTLAAGTVARAAPDGHTVFVMNNGHAVSAAIYRKLPFDSVKDFAPVSMLCAQPLVVAAGKSFPATDIAGLVKLARAQPGKLNYASVGIGSTQHFAGELLRQVSGIDIVHVPYKGTPNAVAAVLSGEVELLVDVASPLLGHIRAGELKPLAVTSPRRYEGLPQTPTALESGVAGYDVTTWYGLAFPAGTPAAIVDKMNQAVRRALADENFRRQALAAACLPDASTPQAMTSHVGAEIERWRTVMQKAGIEQQ</sequence>
<organism evidence="3 4">
    <name type="scientific">Pigmentiphaga kullae</name>
    <dbReference type="NCBI Taxonomy" id="151784"/>
    <lineage>
        <taxon>Bacteria</taxon>
        <taxon>Pseudomonadati</taxon>
        <taxon>Pseudomonadota</taxon>
        <taxon>Betaproteobacteria</taxon>
        <taxon>Burkholderiales</taxon>
        <taxon>Alcaligenaceae</taxon>
        <taxon>Pigmentiphaga</taxon>
    </lineage>
</organism>
<comment type="caution">
    <text evidence="3">The sequence shown here is derived from an EMBL/GenBank/DDBJ whole genome shotgun (WGS) entry which is preliminary data.</text>
</comment>
<feature type="signal peptide" evidence="2">
    <location>
        <begin position="1"/>
        <end position="26"/>
    </location>
</feature>
<dbReference type="EMBL" id="SGXC01000003">
    <property type="protein sequence ID" value="RZS78617.1"/>
    <property type="molecule type" value="Genomic_DNA"/>
</dbReference>
<comment type="similarity">
    <text evidence="1">Belongs to the UPF0065 (bug) family.</text>
</comment>
<reference evidence="3 4" key="1">
    <citation type="submission" date="2019-02" db="EMBL/GenBank/DDBJ databases">
        <title>Genomic Encyclopedia of Type Strains, Phase IV (KMG-IV): sequencing the most valuable type-strain genomes for metagenomic binning, comparative biology and taxonomic classification.</title>
        <authorList>
            <person name="Goeker M."/>
        </authorList>
    </citation>
    <scope>NUCLEOTIDE SEQUENCE [LARGE SCALE GENOMIC DNA]</scope>
    <source>
        <strain evidence="3 4">K24</strain>
    </source>
</reference>
<evidence type="ECO:0000256" key="2">
    <source>
        <dbReference type="SAM" id="SignalP"/>
    </source>
</evidence>
<dbReference type="PANTHER" id="PTHR42928">
    <property type="entry name" value="TRICARBOXYLATE-BINDING PROTEIN"/>
    <property type="match status" value="1"/>
</dbReference>
<dbReference type="OrthoDB" id="9780943at2"/>
<dbReference type="AlphaFoldDB" id="A0A4Q7N9C6"/>
<keyword evidence="2" id="KW-0732">Signal</keyword>
<dbReference type="SUPFAM" id="SSF53850">
    <property type="entry name" value="Periplasmic binding protein-like II"/>
    <property type="match status" value="1"/>
</dbReference>
<accession>A0A4Q7N9C6</accession>
<dbReference type="Pfam" id="PF03401">
    <property type="entry name" value="TctC"/>
    <property type="match status" value="1"/>
</dbReference>
<evidence type="ECO:0000313" key="3">
    <source>
        <dbReference type="EMBL" id="RZS78617.1"/>
    </source>
</evidence>
<dbReference type="CDD" id="cd13578">
    <property type="entry name" value="PBP2_Bug27"/>
    <property type="match status" value="1"/>
</dbReference>
<name>A0A4Q7N9C6_9BURK</name>
<dbReference type="Gene3D" id="3.40.190.150">
    <property type="entry name" value="Bordetella uptake gene, domain 1"/>
    <property type="match status" value="1"/>
</dbReference>
<protein>
    <submittedName>
        <fullName evidence="3">Tripartite-type tricarboxylate transporter receptor subunit TctC</fullName>
    </submittedName>
</protein>
<evidence type="ECO:0000313" key="4">
    <source>
        <dbReference type="Proteomes" id="UP000292445"/>
    </source>
</evidence>
<dbReference type="InterPro" id="IPR042100">
    <property type="entry name" value="Bug_dom1"/>
</dbReference>
<proteinExistence type="inferred from homology"/>